<comment type="caution">
    <text evidence="2">The sequence shown here is derived from an EMBL/GenBank/DDBJ whole genome shotgun (WGS) entry which is preliminary data.</text>
</comment>
<feature type="non-terminal residue" evidence="2">
    <location>
        <position position="1"/>
    </location>
</feature>
<dbReference type="AlphaFoldDB" id="X0TI08"/>
<evidence type="ECO:0000313" key="2">
    <source>
        <dbReference type="EMBL" id="GAF92869.1"/>
    </source>
</evidence>
<protein>
    <submittedName>
        <fullName evidence="2">Uncharacterized protein</fullName>
    </submittedName>
</protein>
<dbReference type="PANTHER" id="PTHR43143:SF1">
    <property type="entry name" value="SERINE_THREONINE-PROTEIN PHOSPHATASE CPPED1"/>
    <property type="match status" value="1"/>
</dbReference>
<evidence type="ECO:0000256" key="1">
    <source>
        <dbReference type="SAM" id="MobiDB-lite"/>
    </source>
</evidence>
<name>X0TI08_9ZZZZ</name>
<feature type="region of interest" description="Disordered" evidence="1">
    <location>
        <begin position="1"/>
        <end position="21"/>
    </location>
</feature>
<organism evidence="2">
    <name type="scientific">marine sediment metagenome</name>
    <dbReference type="NCBI Taxonomy" id="412755"/>
    <lineage>
        <taxon>unclassified sequences</taxon>
        <taxon>metagenomes</taxon>
        <taxon>ecological metagenomes</taxon>
    </lineage>
</organism>
<reference evidence="2" key="1">
    <citation type="journal article" date="2014" name="Front. Microbiol.">
        <title>High frequency of phylogenetically diverse reductive dehalogenase-homologous genes in deep subseafloor sedimentary metagenomes.</title>
        <authorList>
            <person name="Kawai M."/>
            <person name="Futagami T."/>
            <person name="Toyoda A."/>
            <person name="Takaki Y."/>
            <person name="Nishi S."/>
            <person name="Hori S."/>
            <person name="Arai W."/>
            <person name="Tsubouchi T."/>
            <person name="Morono Y."/>
            <person name="Uchiyama I."/>
            <person name="Ito T."/>
            <person name="Fujiyama A."/>
            <person name="Inagaki F."/>
            <person name="Takami H."/>
        </authorList>
    </citation>
    <scope>NUCLEOTIDE SEQUENCE</scope>
    <source>
        <strain evidence="2">Expedition CK06-06</strain>
    </source>
</reference>
<feature type="non-terminal residue" evidence="2">
    <location>
        <position position="283"/>
    </location>
</feature>
<dbReference type="InterPro" id="IPR029052">
    <property type="entry name" value="Metallo-depent_PP-like"/>
</dbReference>
<dbReference type="Gene3D" id="3.60.21.10">
    <property type="match status" value="1"/>
</dbReference>
<proteinExistence type="predicted"/>
<dbReference type="SUPFAM" id="SSF56300">
    <property type="entry name" value="Metallo-dependent phosphatases"/>
    <property type="match status" value="1"/>
</dbReference>
<dbReference type="PANTHER" id="PTHR43143">
    <property type="entry name" value="METALLOPHOSPHOESTERASE, CALCINEURIN SUPERFAMILY"/>
    <property type="match status" value="1"/>
</dbReference>
<accession>X0TI08</accession>
<dbReference type="EMBL" id="BARS01015653">
    <property type="protein sequence ID" value="GAF92869.1"/>
    <property type="molecule type" value="Genomic_DNA"/>
</dbReference>
<dbReference type="InterPro" id="IPR051918">
    <property type="entry name" value="STPP_CPPED1"/>
</dbReference>
<sequence length="283" mass="32599">TVKIAPARSDGNAKGNPLRTNDASFRFTVTGDPRNELTKWEHTLKQITDKVGDEGVFHITCGDYFHHGSVTVAQDFYDLLKKEFGDDVVWYPAVGNHETQEDSTDMEWLRRFYHDHLNGTVNPGPRNGVETTYSFDYQNAHFVQLNQYYDGRTDKHQDGEIRDALYDWLVKDLEKNTKPLVFVIYHAPLFPEGRGGKDYDGESQHRWRFWNLLRDKKVTAAFCADTHTYGRGQFAGNPYTWEIDVGNAGRQSHADPHQTFVDVIVTGTEVRFNAWQGLEDKEF</sequence>
<gene>
    <name evidence="2" type="ORF">S01H1_25868</name>
</gene>